<gene>
    <name evidence="2" type="ORF">GCM10022214_72640</name>
</gene>
<dbReference type="Proteomes" id="UP001500683">
    <property type="component" value="Unassembled WGS sequence"/>
</dbReference>
<proteinExistence type="predicted"/>
<comment type="caution">
    <text evidence="2">The sequence shown here is derived from an EMBL/GenBank/DDBJ whole genome shotgun (WGS) entry which is preliminary data.</text>
</comment>
<evidence type="ECO:0000313" key="2">
    <source>
        <dbReference type="EMBL" id="GAA4097876.1"/>
    </source>
</evidence>
<organism evidence="2 3">
    <name type="scientific">Actinomadura miaoliensis</name>
    <dbReference type="NCBI Taxonomy" id="430685"/>
    <lineage>
        <taxon>Bacteria</taxon>
        <taxon>Bacillati</taxon>
        <taxon>Actinomycetota</taxon>
        <taxon>Actinomycetes</taxon>
        <taxon>Streptosporangiales</taxon>
        <taxon>Thermomonosporaceae</taxon>
        <taxon>Actinomadura</taxon>
    </lineage>
</organism>
<keyword evidence="3" id="KW-1185">Reference proteome</keyword>
<accession>A0ABP7WWH5</accession>
<protein>
    <submittedName>
        <fullName evidence="2">Uncharacterized protein</fullName>
    </submittedName>
</protein>
<reference evidence="3" key="1">
    <citation type="journal article" date="2019" name="Int. J. Syst. Evol. Microbiol.">
        <title>The Global Catalogue of Microorganisms (GCM) 10K type strain sequencing project: providing services to taxonomists for standard genome sequencing and annotation.</title>
        <authorList>
            <consortium name="The Broad Institute Genomics Platform"/>
            <consortium name="The Broad Institute Genome Sequencing Center for Infectious Disease"/>
            <person name="Wu L."/>
            <person name="Ma J."/>
        </authorList>
    </citation>
    <scope>NUCLEOTIDE SEQUENCE [LARGE SCALE GENOMIC DNA]</scope>
    <source>
        <strain evidence="3">JCM 16702</strain>
    </source>
</reference>
<feature type="region of interest" description="Disordered" evidence="1">
    <location>
        <begin position="1"/>
        <end position="92"/>
    </location>
</feature>
<sequence length="122" mass="12704">MVLDRPETRHGSDGASHRLVHAARARQHVRGLPVQDGARLGRAGRGSPEAARSAAARTRSASSVRPASHSARACRARTATAENQSARASSASAARAYADAASSARPCRSYFLARSSNAPVSD</sequence>
<evidence type="ECO:0000313" key="3">
    <source>
        <dbReference type="Proteomes" id="UP001500683"/>
    </source>
</evidence>
<evidence type="ECO:0000256" key="1">
    <source>
        <dbReference type="SAM" id="MobiDB-lite"/>
    </source>
</evidence>
<name>A0ABP7WWH5_9ACTN</name>
<feature type="compositionally biased region" description="Low complexity" evidence="1">
    <location>
        <begin position="45"/>
        <end position="92"/>
    </location>
</feature>
<dbReference type="EMBL" id="BAAAZG010000057">
    <property type="protein sequence ID" value="GAA4097876.1"/>
    <property type="molecule type" value="Genomic_DNA"/>
</dbReference>
<feature type="compositionally biased region" description="Basic residues" evidence="1">
    <location>
        <begin position="18"/>
        <end position="29"/>
    </location>
</feature>
<feature type="compositionally biased region" description="Basic and acidic residues" evidence="1">
    <location>
        <begin position="1"/>
        <end position="16"/>
    </location>
</feature>